<accession>A0A381SVX3</accession>
<dbReference type="GO" id="GO:0006741">
    <property type="term" value="P:NADP+ biosynthetic process"/>
    <property type="evidence" value="ECO:0007669"/>
    <property type="project" value="InterPro"/>
</dbReference>
<protein>
    <recommendedName>
        <fullName evidence="6">NAD kinase</fullName>
    </recommendedName>
</protein>
<evidence type="ECO:0000256" key="2">
    <source>
        <dbReference type="ARBA" id="ARBA00022777"/>
    </source>
</evidence>
<reference evidence="5" key="1">
    <citation type="submission" date="2018-05" db="EMBL/GenBank/DDBJ databases">
        <authorList>
            <person name="Lanie J.A."/>
            <person name="Ng W.-L."/>
            <person name="Kazmierczak K.M."/>
            <person name="Andrzejewski T.M."/>
            <person name="Davidsen T.M."/>
            <person name="Wayne K.J."/>
            <person name="Tettelin H."/>
            <person name="Glass J.I."/>
            <person name="Rusch D."/>
            <person name="Podicherti R."/>
            <person name="Tsui H.-C.T."/>
            <person name="Winkler M.E."/>
        </authorList>
    </citation>
    <scope>NUCLEOTIDE SEQUENCE</scope>
</reference>
<keyword evidence="1" id="KW-0808">Transferase</keyword>
<dbReference type="HAMAP" id="MF_00361">
    <property type="entry name" value="NAD_kinase"/>
    <property type="match status" value="1"/>
</dbReference>
<evidence type="ECO:0008006" key="6">
    <source>
        <dbReference type="Google" id="ProtNLM"/>
    </source>
</evidence>
<evidence type="ECO:0000256" key="3">
    <source>
        <dbReference type="ARBA" id="ARBA00022857"/>
    </source>
</evidence>
<dbReference type="EMBL" id="UINC01003647">
    <property type="protein sequence ID" value="SVA08116.1"/>
    <property type="molecule type" value="Genomic_DNA"/>
</dbReference>
<dbReference type="Gene3D" id="2.60.200.30">
    <property type="entry name" value="Probable inorganic polyphosphate/atp-NAD kinase, domain 2"/>
    <property type="match status" value="1"/>
</dbReference>
<keyword evidence="2" id="KW-0418">Kinase</keyword>
<dbReference type="SUPFAM" id="SSF111331">
    <property type="entry name" value="NAD kinase/diacylglycerol kinase-like"/>
    <property type="match status" value="1"/>
</dbReference>
<keyword evidence="4" id="KW-0520">NAD</keyword>
<dbReference type="AlphaFoldDB" id="A0A381SVX3"/>
<dbReference type="InterPro" id="IPR016064">
    <property type="entry name" value="NAD/diacylglycerol_kinase_sf"/>
</dbReference>
<evidence type="ECO:0000256" key="1">
    <source>
        <dbReference type="ARBA" id="ARBA00022679"/>
    </source>
</evidence>
<dbReference type="PANTHER" id="PTHR20275:SF0">
    <property type="entry name" value="NAD KINASE"/>
    <property type="match status" value="1"/>
</dbReference>
<dbReference type="InterPro" id="IPR002504">
    <property type="entry name" value="NADK"/>
</dbReference>
<dbReference type="InterPro" id="IPR017438">
    <property type="entry name" value="ATP-NAD_kinase_N"/>
</dbReference>
<evidence type="ECO:0000313" key="5">
    <source>
        <dbReference type="EMBL" id="SVA08116.1"/>
    </source>
</evidence>
<dbReference type="GO" id="GO:0003951">
    <property type="term" value="F:NAD+ kinase activity"/>
    <property type="evidence" value="ECO:0007669"/>
    <property type="project" value="InterPro"/>
</dbReference>
<dbReference type="InterPro" id="IPR017437">
    <property type="entry name" value="ATP-NAD_kinase_PpnK-typ_C"/>
</dbReference>
<dbReference type="Pfam" id="PF20143">
    <property type="entry name" value="NAD_kinase_C"/>
    <property type="match status" value="1"/>
</dbReference>
<dbReference type="GO" id="GO:0019674">
    <property type="term" value="P:NAD+ metabolic process"/>
    <property type="evidence" value="ECO:0007669"/>
    <property type="project" value="InterPro"/>
</dbReference>
<name>A0A381SVX3_9ZZZZ</name>
<dbReference type="Gene3D" id="3.40.50.10330">
    <property type="entry name" value="Probable inorganic polyphosphate/atp-NAD kinase, domain 1"/>
    <property type="match status" value="1"/>
</dbReference>
<gene>
    <name evidence="5" type="ORF">METZ01_LOCUS60970</name>
</gene>
<proteinExistence type="inferred from homology"/>
<evidence type="ECO:0000256" key="4">
    <source>
        <dbReference type="ARBA" id="ARBA00023027"/>
    </source>
</evidence>
<dbReference type="PANTHER" id="PTHR20275">
    <property type="entry name" value="NAD KINASE"/>
    <property type="match status" value="1"/>
</dbReference>
<sequence>MESLDIILGDLQDMHTNIDLYAINSDVNALSSTLSHKINSLEADEILNNDLIISIGGDGTMLQSAKLAHKLNIPITGINKGRLGFLTDINPDQAGEVIKNIINGQYAEENRLLIKATVNKQLQDPIIGYGLNDVVIKRKETGRMIRIKILIDQKYINTHEGDGFIVASPTGSTAYALSCGGPILKPDIEALILVPICPHSLNDRPLVIPAHSEVNVSAELGKGETAEIDLDGDTFSELNPEDTLTIKVSSQSIKLIHPEDYDYFNTLRTKLYWGQDKRTSTH</sequence>
<dbReference type="Pfam" id="PF01513">
    <property type="entry name" value="NAD_kinase"/>
    <property type="match status" value="1"/>
</dbReference>
<keyword evidence="3" id="KW-0521">NADP</keyword>
<organism evidence="5">
    <name type="scientific">marine metagenome</name>
    <dbReference type="NCBI Taxonomy" id="408172"/>
    <lineage>
        <taxon>unclassified sequences</taxon>
        <taxon>metagenomes</taxon>
        <taxon>ecological metagenomes</taxon>
    </lineage>
</organism>